<dbReference type="Pfam" id="PF02045">
    <property type="entry name" value="CBFB_NFYA"/>
    <property type="match status" value="1"/>
</dbReference>
<feature type="region of interest" description="Disordered" evidence="9">
    <location>
        <begin position="205"/>
        <end position="260"/>
    </location>
</feature>
<organism evidence="10 11">
    <name type="scientific">Vigna unguiculata</name>
    <name type="common">Cowpea</name>
    <dbReference type="NCBI Taxonomy" id="3917"/>
    <lineage>
        <taxon>Eukaryota</taxon>
        <taxon>Viridiplantae</taxon>
        <taxon>Streptophyta</taxon>
        <taxon>Embryophyta</taxon>
        <taxon>Tracheophyta</taxon>
        <taxon>Spermatophyta</taxon>
        <taxon>Magnoliopsida</taxon>
        <taxon>eudicotyledons</taxon>
        <taxon>Gunneridae</taxon>
        <taxon>Pentapetalae</taxon>
        <taxon>rosids</taxon>
        <taxon>fabids</taxon>
        <taxon>Fabales</taxon>
        <taxon>Fabaceae</taxon>
        <taxon>Papilionoideae</taxon>
        <taxon>50 kb inversion clade</taxon>
        <taxon>NPAAA clade</taxon>
        <taxon>indigoferoid/millettioid clade</taxon>
        <taxon>Phaseoleae</taxon>
        <taxon>Vigna</taxon>
    </lineage>
</organism>
<keyword evidence="11" id="KW-1185">Reference proteome</keyword>
<dbReference type="AlphaFoldDB" id="A0A4D6N863"/>
<evidence type="ECO:0000256" key="7">
    <source>
        <dbReference type="ARBA" id="ARBA00025911"/>
    </source>
</evidence>
<dbReference type="Gene3D" id="6.10.250.2430">
    <property type="match status" value="1"/>
</dbReference>
<evidence type="ECO:0000256" key="6">
    <source>
        <dbReference type="ARBA" id="ARBA00023242"/>
    </source>
</evidence>
<dbReference type="GO" id="GO:0003677">
    <property type="term" value="F:DNA binding"/>
    <property type="evidence" value="ECO:0007669"/>
    <property type="project" value="UniProtKB-KW"/>
</dbReference>
<keyword evidence="2 8" id="KW-0805">Transcription regulation</keyword>
<name>A0A4D6N863_VIGUN</name>
<comment type="function">
    <text evidence="8">Component of the sequence-specific heterotrimeric transcription factor (NF-Y) which specifically recognizes a 5'-CCAAT-3' box motif found in the promoters of its target genes.</text>
</comment>
<evidence type="ECO:0000313" key="10">
    <source>
        <dbReference type="EMBL" id="QCE09092.1"/>
    </source>
</evidence>
<dbReference type="GO" id="GO:0016602">
    <property type="term" value="C:CCAAT-binding factor complex"/>
    <property type="evidence" value="ECO:0007669"/>
    <property type="project" value="InterPro"/>
</dbReference>
<dbReference type="SMART" id="SM00521">
    <property type="entry name" value="CBF"/>
    <property type="match status" value="1"/>
</dbReference>
<protein>
    <recommendedName>
        <fullName evidence="8">Nuclear transcription factor Y subunit</fullName>
    </recommendedName>
</protein>
<feature type="compositionally biased region" description="Polar residues" evidence="9">
    <location>
        <begin position="234"/>
        <end position="249"/>
    </location>
</feature>
<evidence type="ECO:0000256" key="5">
    <source>
        <dbReference type="ARBA" id="ARBA00023163"/>
    </source>
</evidence>
<comment type="subunit">
    <text evidence="7">Heterotrimeric transcription factor composed of three components, NF-YA, NF-YB and NF-YC. NF-YB and NF-YC must interact and dimerize for NF-YA association and DNA binding.</text>
</comment>
<evidence type="ECO:0000256" key="8">
    <source>
        <dbReference type="RuleBase" id="RU367155"/>
    </source>
</evidence>
<proteinExistence type="inferred from homology"/>
<comment type="subcellular location">
    <subcellularLocation>
        <location evidence="1 8">Nucleus</location>
    </subcellularLocation>
</comment>
<sequence>MGDFRIQKFELRSGFSATTMPQEQNIELSIPRTGFIFDSFGSIFYRIAVYCFVNEMKWSTKVEMSVQHSSIGSTLGTTEGCVIRSFMQNQDFTFPPPLLDQSQTLAHYADPGYSILMSSSYGPQSKTVEETAPIRIPLQLDVKEEPIYVNSKQYHAILRRRLYRAKLEVQNKPIKYRKPYLHESRHLHAVKRARGAGGRFLNTKKLQQSTRKHGNTAESNMHQIENYRDGDNATYASNSGARNMQNYTSDKGGGGTTQHPLFVYM</sequence>
<dbReference type="InterPro" id="IPR018362">
    <property type="entry name" value="CCAAT-binding_factor_CS"/>
</dbReference>
<dbReference type="PANTHER" id="PTHR12632">
    <property type="entry name" value="TRANSCRIPTION FACTOR NF-Y ALPHA-RELATED"/>
    <property type="match status" value="1"/>
</dbReference>
<evidence type="ECO:0000256" key="4">
    <source>
        <dbReference type="ARBA" id="ARBA00023159"/>
    </source>
</evidence>
<dbReference type="PROSITE" id="PS00686">
    <property type="entry name" value="NFYA_HAP2_1"/>
    <property type="match status" value="1"/>
</dbReference>
<dbReference type="PROSITE" id="PS51152">
    <property type="entry name" value="NFYA_HAP2_2"/>
    <property type="match status" value="1"/>
</dbReference>
<dbReference type="Proteomes" id="UP000501690">
    <property type="component" value="Linkage Group LG10"/>
</dbReference>
<evidence type="ECO:0000256" key="1">
    <source>
        <dbReference type="ARBA" id="ARBA00004123"/>
    </source>
</evidence>
<evidence type="ECO:0000313" key="11">
    <source>
        <dbReference type="Proteomes" id="UP000501690"/>
    </source>
</evidence>
<keyword evidence="6 8" id="KW-0539">Nucleus</keyword>
<dbReference type="EMBL" id="CP039354">
    <property type="protein sequence ID" value="QCE09092.1"/>
    <property type="molecule type" value="Genomic_DNA"/>
</dbReference>
<evidence type="ECO:0000256" key="3">
    <source>
        <dbReference type="ARBA" id="ARBA00023125"/>
    </source>
</evidence>
<keyword evidence="4" id="KW-0010">Activator</keyword>
<reference evidence="10 11" key="1">
    <citation type="submission" date="2019-04" db="EMBL/GenBank/DDBJ databases">
        <title>An improved genome assembly and genetic linkage map for asparagus bean, Vigna unguiculata ssp. sesquipedialis.</title>
        <authorList>
            <person name="Xia Q."/>
            <person name="Zhang R."/>
            <person name="Dong Y."/>
        </authorList>
    </citation>
    <scope>NUCLEOTIDE SEQUENCE [LARGE SCALE GENOMIC DNA]</scope>
    <source>
        <tissue evidence="10">Leaf</tissue>
    </source>
</reference>
<keyword evidence="5 8" id="KW-0804">Transcription</keyword>
<evidence type="ECO:0000256" key="9">
    <source>
        <dbReference type="SAM" id="MobiDB-lite"/>
    </source>
</evidence>
<keyword evidence="3 8" id="KW-0238">DNA-binding</keyword>
<comment type="similarity">
    <text evidence="8">Belongs to the NFYA/HAP2 subunit family.</text>
</comment>
<dbReference type="GO" id="GO:0003700">
    <property type="term" value="F:DNA-binding transcription factor activity"/>
    <property type="evidence" value="ECO:0007669"/>
    <property type="project" value="UniProtKB-UniRule"/>
</dbReference>
<dbReference type="InterPro" id="IPR001289">
    <property type="entry name" value="NFYA"/>
</dbReference>
<evidence type="ECO:0000256" key="2">
    <source>
        <dbReference type="ARBA" id="ARBA00023015"/>
    </source>
</evidence>
<dbReference type="PRINTS" id="PR00616">
    <property type="entry name" value="CCAATSUBUNTB"/>
</dbReference>
<accession>A0A4D6N863</accession>
<gene>
    <name evidence="10" type="ORF">DEO72_LG10g311</name>
</gene>